<evidence type="ECO:0000313" key="3">
    <source>
        <dbReference type="Proteomes" id="UP000638648"/>
    </source>
</evidence>
<accession>A0A927RFA1</accession>
<feature type="transmembrane region" description="Helical" evidence="1">
    <location>
        <begin position="34"/>
        <end position="61"/>
    </location>
</feature>
<feature type="transmembrane region" description="Helical" evidence="1">
    <location>
        <begin position="7"/>
        <end position="28"/>
    </location>
</feature>
<protein>
    <submittedName>
        <fullName evidence="2">Membrane protein YagU involved in acid resistance</fullName>
    </submittedName>
</protein>
<keyword evidence="3" id="KW-1185">Reference proteome</keyword>
<dbReference type="Pfam" id="PF20587">
    <property type="entry name" value="DUF6789"/>
    <property type="match status" value="1"/>
</dbReference>
<keyword evidence="1" id="KW-0812">Transmembrane</keyword>
<evidence type="ECO:0000256" key="1">
    <source>
        <dbReference type="SAM" id="Phobius"/>
    </source>
</evidence>
<dbReference type="Proteomes" id="UP000638648">
    <property type="component" value="Unassembled WGS sequence"/>
</dbReference>
<comment type="caution">
    <text evidence="2">The sequence shown here is derived from an EMBL/GenBank/DDBJ whole genome shotgun (WGS) entry which is preliminary data.</text>
</comment>
<name>A0A927RFA1_9ACTN</name>
<reference evidence="2" key="1">
    <citation type="submission" date="2020-10" db="EMBL/GenBank/DDBJ databases">
        <title>Sequencing the genomes of 1000 actinobacteria strains.</title>
        <authorList>
            <person name="Klenk H.-P."/>
        </authorList>
    </citation>
    <scope>NUCLEOTIDE SEQUENCE</scope>
    <source>
        <strain evidence="2">DSM 45354</strain>
    </source>
</reference>
<evidence type="ECO:0000313" key="2">
    <source>
        <dbReference type="EMBL" id="MBE1610005.1"/>
    </source>
</evidence>
<dbReference type="AlphaFoldDB" id="A0A927RFA1"/>
<organism evidence="2 3">
    <name type="scientific">Actinopolymorpha pittospori</name>
    <dbReference type="NCBI Taxonomy" id="648752"/>
    <lineage>
        <taxon>Bacteria</taxon>
        <taxon>Bacillati</taxon>
        <taxon>Actinomycetota</taxon>
        <taxon>Actinomycetes</taxon>
        <taxon>Propionibacteriales</taxon>
        <taxon>Actinopolymorphaceae</taxon>
        <taxon>Actinopolymorpha</taxon>
    </lineage>
</organism>
<keyword evidence="1" id="KW-0472">Membrane</keyword>
<dbReference type="EMBL" id="JADBEM010000001">
    <property type="protein sequence ID" value="MBE1610005.1"/>
    <property type="molecule type" value="Genomic_DNA"/>
</dbReference>
<keyword evidence="1" id="KW-1133">Transmembrane helix</keyword>
<sequence length="69" mass="7372">MATRLAAGVAGGVVWWVLGALVIMPAWLGLNEMIFAINATALQSLVGHLIYGLILGVVYALTQARLERH</sequence>
<gene>
    <name evidence="2" type="ORF">HEB94_006853</name>
</gene>
<proteinExistence type="predicted"/>
<dbReference type="InterPro" id="IPR046739">
    <property type="entry name" value="DUF6789"/>
</dbReference>
<dbReference type="RefSeq" id="WP_192753457.1">
    <property type="nucleotide sequence ID" value="NZ_BAABJL010000196.1"/>
</dbReference>